<gene>
    <name evidence="2" type="primary">queG_1</name>
    <name evidence="2" type="ORF">g.17959</name>
</gene>
<sequence length="286" mass="32346">RKLPERRRGRGRPVVKARRKRAGEEVARKMMRVGARRATDPRPNEEESWALERGTGSLGLLQKSLVTILSSCRKRLSLLVSRTVMNSRLLVGMRQEQAKVQKARRGFCRIQRVLGLLGQGLDLVLDPDPDLHRNLNLDLDHDHDHDLAPVKVDPNQDQCQDPDQEVERDQNPVQDRDRAHEKVGRGRGLVHVHAHVRNLAQDVLQDHGVVLEVAQDQSHARGPDRGRDLVLKGADQNQGRGPDQPVVHGQGRNRNRGPYPDRAVLPARRPRGTVNRGRPPQLNRIN</sequence>
<feature type="region of interest" description="Disordered" evidence="1">
    <location>
        <begin position="1"/>
        <end position="25"/>
    </location>
</feature>
<evidence type="ECO:0000256" key="1">
    <source>
        <dbReference type="SAM" id="MobiDB-lite"/>
    </source>
</evidence>
<reference evidence="2" key="1">
    <citation type="submission" date="2015-01" db="EMBL/GenBank/DDBJ databases">
        <title>Transcriptome Assembly of Fopius arisanus.</title>
        <authorList>
            <person name="Geib S."/>
        </authorList>
    </citation>
    <scope>NUCLEOTIDE SEQUENCE</scope>
</reference>
<feature type="region of interest" description="Disordered" evidence="1">
    <location>
        <begin position="145"/>
        <end position="185"/>
    </location>
</feature>
<organism evidence="2">
    <name type="scientific">Fopius arisanus</name>
    <dbReference type="NCBI Taxonomy" id="64838"/>
    <lineage>
        <taxon>Eukaryota</taxon>
        <taxon>Metazoa</taxon>
        <taxon>Ecdysozoa</taxon>
        <taxon>Arthropoda</taxon>
        <taxon>Hexapoda</taxon>
        <taxon>Insecta</taxon>
        <taxon>Pterygota</taxon>
        <taxon>Neoptera</taxon>
        <taxon>Endopterygota</taxon>
        <taxon>Hymenoptera</taxon>
        <taxon>Apocrita</taxon>
        <taxon>Ichneumonoidea</taxon>
        <taxon>Braconidae</taxon>
        <taxon>Opiinae</taxon>
        <taxon>Fopius</taxon>
    </lineage>
</organism>
<evidence type="ECO:0000313" key="2">
    <source>
        <dbReference type="EMBL" id="JAG72464.1"/>
    </source>
</evidence>
<feature type="non-terminal residue" evidence="2">
    <location>
        <position position="1"/>
    </location>
</feature>
<feature type="compositionally biased region" description="Basic and acidic residues" evidence="1">
    <location>
        <begin position="218"/>
        <end position="230"/>
    </location>
</feature>
<proteinExistence type="predicted"/>
<protein>
    <submittedName>
        <fullName evidence="2">QueG_1 protein</fullName>
    </submittedName>
</protein>
<feature type="compositionally biased region" description="Basic residues" evidence="1">
    <location>
        <begin position="1"/>
        <end position="21"/>
    </location>
</feature>
<dbReference type="AlphaFoldDB" id="A0A0C9QPV8"/>
<accession>A0A0C9QPV8</accession>
<dbReference type="EMBL" id="GBYB01002697">
    <property type="protein sequence ID" value="JAG72464.1"/>
    <property type="molecule type" value="Transcribed_RNA"/>
</dbReference>
<feature type="compositionally biased region" description="Basic and acidic residues" evidence="1">
    <location>
        <begin position="165"/>
        <end position="184"/>
    </location>
</feature>
<name>A0A0C9QPV8_9HYME</name>
<feature type="region of interest" description="Disordered" evidence="1">
    <location>
        <begin position="214"/>
        <end position="286"/>
    </location>
</feature>